<evidence type="ECO:0000256" key="6">
    <source>
        <dbReference type="ARBA" id="ARBA00023136"/>
    </source>
</evidence>
<dbReference type="PROSITE" id="PS50928">
    <property type="entry name" value="ABC_TM1"/>
    <property type="match status" value="1"/>
</dbReference>
<dbReference type="SUPFAM" id="SSF161098">
    <property type="entry name" value="MetI-like"/>
    <property type="match status" value="1"/>
</dbReference>
<evidence type="ECO:0000256" key="4">
    <source>
        <dbReference type="ARBA" id="ARBA00022692"/>
    </source>
</evidence>
<feature type="transmembrane region" description="Helical" evidence="7">
    <location>
        <begin position="136"/>
        <end position="161"/>
    </location>
</feature>
<dbReference type="EMBL" id="VBAN01000479">
    <property type="protein sequence ID" value="TMI77769.1"/>
    <property type="molecule type" value="Genomic_DNA"/>
</dbReference>
<dbReference type="AlphaFoldDB" id="A0A537J2I2"/>
<dbReference type="Gene3D" id="1.10.3720.10">
    <property type="entry name" value="MetI-like"/>
    <property type="match status" value="1"/>
</dbReference>
<evidence type="ECO:0000256" key="3">
    <source>
        <dbReference type="ARBA" id="ARBA00022475"/>
    </source>
</evidence>
<sequence>MGVYVARRLLLAAVAVVGLTVITFVISHAAPADPIVANLGQQASQRPEIVAAFRAKWGLDRPLHQQYLTFLRGVGTGDFGISINTRRPVARDLGQFLPATIELSIMAIVFAIAAGLPLGVLSAIYRDGPIDHLARLVSLVGVSIPIFWLATVSLVIFYATLGLAPGPGRLGPQIAAPPGVTGFYVLDSLLAGDGRAFMSALTHLVLPALVLSSSVMGLVTRVTRSSMLEVLSQDFMRTARAKGLAESTVVVRHALRNALIPTVTILGLAFGGLLSGAVMTETIFAWPGLGRYAFEAAVSNDFPSIMGVTFVIALMYVLANLAVDLLYGVLDPQIHYA</sequence>
<keyword evidence="3" id="KW-1003">Cell membrane</keyword>
<keyword evidence="4 7" id="KW-0812">Transmembrane</keyword>
<dbReference type="InterPro" id="IPR045621">
    <property type="entry name" value="BPD_transp_1_N"/>
</dbReference>
<evidence type="ECO:0000256" key="1">
    <source>
        <dbReference type="ARBA" id="ARBA00004651"/>
    </source>
</evidence>
<comment type="subcellular location">
    <subcellularLocation>
        <location evidence="1 7">Cell membrane</location>
        <topology evidence="1 7">Multi-pass membrane protein</topology>
    </subcellularLocation>
</comment>
<evidence type="ECO:0000259" key="8">
    <source>
        <dbReference type="PROSITE" id="PS50928"/>
    </source>
</evidence>
<evidence type="ECO:0000256" key="7">
    <source>
        <dbReference type="RuleBase" id="RU363032"/>
    </source>
</evidence>
<dbReference type="Pfam" id="PF00528">
    <property type="entry name" value="BPD_transp_1"/>
    <property type="match status" value="1"/>
</dbReference>
<evidence type="ECO:0000313" key="10">
    <source>
        <dbReference type="Proteomes" id="UP000318093"/>
    </source>
</evidence>
<dbReference type="InterPro" id="IPR035906">
    <property type="entry name" value="MetI-like_sf"/>
</dbReference>
<accession>A0A537J2I2</accession>
<dbReference type="GO" id="GO:0005886">
    <property type="term" value="C:plasma membrane"/>
    <property type="evidence" value="ECO:0007669"/>
    <property type="project" value="UniProtKB-SubCell"/>
</dbReference>
<name>A0A537J2I2_9BACT</name>
<evidence type="ECO:0000256" key="2">
    <source>
        <dbReference type="ARBA" id="ARBA00022448"/>
    </source>
</evidence>
<reference evidence="9 10" key="1">
    <citation type="journal article" date="2019" name="Nat. Microbiol.">
        <title>Mediterranean grassland soil C-N compound turnover is dependent on rainfall and depth, and is mediated by genomically divergent microorganisms.</title>
        <authorList>
            <person name="Diamond S."/>
            <person name="Andeer P.F."/>
            <person name="Li Z."/>
            <person name="Crits-Christoph A."/>
            <person name="Burstein D."/>
            <person name="Anantharaman K."/>
            <person name="Lane K.R."/>
            <person name="Thomas B.C."/>
            <person name="Pan C."/>
            <person name="Northen T.R."/>
            <person name="Banfield J.F."/>
        </authorList>
    </citation>
    <scope>NUCLEOTIDE SEQUENCE [LARGE SCALE GENOMIC DNA]</scope>
    <source>
        <strain evidence="9">NP_6</strain>
    </source>
</reference>
<evidence type="ECO:0000313" key="9">
    <source>
        <dbReference type="EMBL" id="TMI77769.1"/>
    </source>
</evidence>
<dbReference type="Pfam" id="PF19300">
    <property type="entry name" value="BPD_transp_1_N"/>
    <property type="match status" value="1"/>
</dbReference>
<feature type="transmembrane region" description="Helical" evidence="7">
    <location>
        <begin position="103"/>
        <end position="124"/>
    </location>
</feature>
<keyword evidence="2 7" id="KW-0813">Transport</keyword>
<protein>
    <submittedName>
        <fullName evidence="9">ABC transporter permease</fullName>
    </submittedName>
</protein>
<keyword evidence="5 7" id="KW-1133">Transmembrane helix</keyword>
<comment type="similarity">
    <text evidence="7">Belongs to the binding-protein-dependent transport system permease family.</text>
</comment>
<dbReference type="InterPro" id="IPR000515">
    <property type="entry name" value="MetI-like"/>
</dbReference>
<comment type="caution">
    <text evidence="9">The sequence shown here is derived from an EMBL/GenBank/DDBJ whole genome shotgun (WGS) entry which is preliminary data.</text>
</comment>
<organism evidence="9 10">
    <name type="scientific">Candidatus Segetimicrobium genomatis</name>
    <dbReference type="NCBI Taxonomy" id="2569760"/>
    <lineage>
        <taxon>Bacteria</taxon>
        <taxon>Bacillati</taxon>
        <taxon>Candidatus Sysuimicrobiota</taxon>
        <taxon>Candidatus Sysuimicrobiia</taxon>
        <taxon>Candidatus Sysuimicrobiales</taxon>
        <taxon>Candidatus Segetimicrobiaceae</taxon>
        <taxon>Candidatus Segetimicrobium</taxon>
    </lineage>
</organism>
<dbReference type="CDD" id="cd06261">
    <property type="entry name" value="TM_PBP2"/>
    <property type="match status" value="1"/>
</dbReference>
<feature type="non-terminal residue" evidence="9">
    <location>
        <position position="337"/>
    </location>
</feature>
<dbReference type="Proteomes" id="UP000318093">
    <property type="component" value="Unassembled WGS sequence"/>
</dbReference>
<feature type="domain" description="ABC transmembrane type-1" evidence="8">
    <location>
        <begin position="97"/>
        <end position="327"/>
    </location>
</feature>
<feature type="transmembrane region" description="Helical" evidence="7">
    <location>
        <begin position="305"/>
        <end position="330"/>
    </location>
</feature>
<proteinExistence type="inferred from homology"/>
<gene>
    <name evidence="9" type="ORF">E6H03_13305</name>
</gene>
<dbReference type="GO" id="GO:0071916">
    <property type="term" value="F:dipeptide transmembrane transporter activity"/>
    <property type="evidence" value="ECO:0007669"/>
    <property type="project" value="TreeGrafter"/>
</dbReference>
<feature type="transmembrane region" description="Helical" evidence="7">
    <location>
        <begin position="196"/>
        <end position="219"/>
    </location>
</feature>
<feature type="transmembrane region" description="Helical" evidence="7">
    <location>
        <begin position="262"/>
        <end position="285"/>
    </location>
</feature>
<keyword evidence="6 7" id="KW-0472">Membrane</keyword>
<dbReference type="PANTHER" id="PTHR43163">
    <property type="entry name" value="DIPEPTIDE TRANSPORT SYSTEM PERMEASE PROTEIN DPPB-RELATED"/>
    <property type="match status" value="1"/>
</dbReference>
<dbReference type="PANTHER" id="PTHR43163:SF8">
    <property type="entry name" value="D,D-DIPEPTIDE TRANSPORT SYSTEM PERMEASE PROTEIN DDPB-RELATED"/>
    <property type="match status" value="1"/>
</dbReference>
<evidence type="ECO:0000256" key="5">
    <source>
        <dbReference type="ARBA" id="ARBA00022989"/>
    </source>
</evidence>